<dbReference type="CDD" id="cd07377">
    <property type="entry name" value="WHTH_GntR"/>
    <property type="match status" value="1"/>
</dbReference>
<dbReference type="Proteomes" id="UP001224845">
    <property type="component" value="Unassembled WGS sequence"/>
</dbReference>
<dbReference type="RefSeq" id="WP_307594996.1">
    <property type="nucleotide sequence ID" value="NZ_JAUSRV010000008.1"/>
</dbReference>
<dbReference type="InterPro" id="IPR011711">
    <property type="entry name" value="GntR_C"/>
</dbReference>
<protein>
    <submittedName>
        <fullName evidence="5">DNA-binding FadR family transcriptional regulator</fullName>
    </submittedName>
</protein>
<accession>A0AAW8EI04</accession>
<dbReference type="SMART" id="SM00345">
    <property type="entry name" value="HTH_GNTR"/>
    <property type="match status" value="1"/>
</dbReference>
<dbReference type="SUPFAM" id="SSF46785">
    <property type="entry name" value="Winged helix' DNA-binding domain"/>
    <property type="match status" value="1"/>
</dbReference>
<evidence type="ECO:0000313" key="5">
    <source>
        <dbReference type="EMBL" id="MDP9972447.1"/>
    </source>
</evidence>
<dbReference type="InterPro" id="IPR036388">
    <property type="entry name" value="WH-like_DNA-bd_sf"/>
</dbReference>
<feature type="domain" description="HTH gntR-type" evidence="4">
    <location>
        <begin position="22"/>
        <end position="90"/>
    </location>
</feature>
<dbReference type="GO" id="GO:0003700">
    <property type="term" value="F:DNA-binding transcription factor activity"/>
    <property type="evidence" value="ECO:0007669"/>
    <property type="project" value="InterPro"/>
</dbReference>
<keyword evidence="3" id="KW-0804">Transcription</keyword>
<dbReference type="InterPro" id="IPR000524">
    <property type="entry name" value="Tscrpt_reg_HTH_GntR"/>
</dbReference>
<evidence type="ECO:0000313" key="6">
    <source>
        <dbReference type="Proteomes" id="UP001224845"/>
    </source>
</evidence>
<dbReference type="Gene3D" id="1.20.120.530">
    <property type="entry name" value="GntR ligand-binding domain-like"/>
    <property type="match status" value="1"/>
</dbReference>
<dbReference type="InterPro" id="IPR008920">
    <property type="entry name" value="TF_FadR/GntR_C"/>
</dbReference>
<proteinExistence type="predicted"/>
<evidence type="ECO:0000256" key="1">
    <source>
        <dbReference type="ARBA" id="ARBA00023015"/>
    </source>
</evidence>
<sequence length="248" mass="27349">MSDKDSQGIGSMAEHLLDVNGGTLPDQIYARMVEAILRGDYVDSKKLPTESELASQFGVSRPTVREALSRLRSDGIIESRRGSGSQVVRAPGTPASSMPPIRNYSDIERYYAYRTVVESGAAAAAAEFRTADDLTTIRACLEAQTLAMEGGNKGIEDDVRFHRAIARASHNQFFVAAVETSVAPIRQFMELARSVRSKMTAERVRLVQMEHQQILDAIEKRSPADAAEATRLHILNAKRRIFDAAKLR</sequence>
<keyword evidence="1" id="KW-0805">Transcription regulation</keyword>
<dbReference type="PRINTS" id="PR00035">
    <property type="entry name" value="HTHGNTR"/>
</dbReference>
<dbReference type="AlphaFoldDB" id="A0AAW8EI04"/>
<gene>
    <name evidence="5" type="ORF">J2W39_003689</name>
</gene>
<keyword evidence="2 5" id="KW-0238">DNA-binding</keyword>
<dbReference type="SUPFAM" id="SSF48008">
    <property type="entry name" value="GntR ligand-binding domain-like"/>
    <property type="match status" value="1"/>
</dbReference>
<dbReference type="PANTHER" id="PTHR43537">
    <property type="entry name" value="TRANSCRIPTIONAL REGULATOR, GNTR FAMILY"/>
    <property type="match status" value="1"/>
</dbReference>
<dbReference type="Pfam" id="PF00392">
    <property type="entry name" value="GntR"/>
    <property type="match status" value="1"/>
</dbReference>
<dbReference type="GO" id="GO:0003677">
    <property type="term" value="F:DNA binding"/>
    <property type="evidence" value="ECO:0007669"/>
    <property type="project" value="UniProtKB-KW"/>
</dbReference>
<dbReference type="SMART" id="SM00895">
    <property type="entry name" value="FCD"/>
    <property type="match status" value="1"/>
</dbReference>
<dbReference type="InterPro" id="IPR036390">
    <property type="entry name" value="WH_DNA-bd_sf"/>
</dbReference>
<evidence type="ECO:0000256" key="2">
    <source>
        <dbReference type="ARBA" id="ARBA00023125"/>
    </source>
</evidence>
<dbReference type="EMBL" id="JAUSRV010000008">
    <property type="protein sequence ID" value="MDP9972447.1"/>
    <property type="molecule type" value="Genomic_DNA"/>
</dbReference>
<reference evidence="5" key="1">
    <citation type="submission" date="2023-07" db="EMBL/GenBank/DDBJ databases">
        <title>Sorghum-associated microbial communities from plants grown in Nebraska, USA.</title>
        <authorList>
            <person name="Schachtman D."/>
        </authorList>
    </citation>
    <scope>NUCLEOTIDE SEQUENCE</scope>
    <source>
        <strain evidence="5">DS3315</strain>
    </source>
</reference>
<evidence type="ECO:0000259" key="4">
    <source>
        <dbReference type="PROSITE" id="PS50949"/>
    </source>
</evidence>
<dbReference type="Gene3D" id="1.10.10.10">
    <property type="entry name" value="Winged helix-like DNA-binding domain superfamily/Winged helix DNA-binding domain"/>
    <property type="match status" value="1"/>
</dbReference>
<name>A0AAW8EI04_VARPD</name>
<dbReference type="Pfam" id="PF07729">
    <property type="entry name" value="FCD"/>
    <property type="match status" value="1"/>
</dbReference>
<dbReference type="PROSITE" id="PS50949">
    <property type="entry name" value="HTH_GNTR"/>
    <property type="match status" value="1"/>
</dbReference>
<organism evidence="5 6">
    <name type="scientific">Variovorax paradoxus</name>
    <dbReference type="NCBI Taxonomy" id="34073"/>
    <lineage>
        <taxon>Bacteria</taxon>
        <taxon>Pseudomonadati</taxon>
        <taxon>Pseudomonadota</taxon>
        <taxon>Betaproteobacteria</taxon>
        <taxon>Burkholderiales</taxon>
        <taxon>Comamonadaceae</taxon>
        <taxon>Variovorax</taxon>
    </lineage>
</organism>
<comment type="caution">
    <text evidence="5">The sequence shown here is derived from an EMBL/GenBank/DDBJ whole genome shotgun (WGS) entry which is preliminary data.</text>
</comment>
<dbReference type="PANTHER" id="PTHR43537:SF5">
    <property type="entry name" value="UXU OPERON TRANSCRIPTIONAL REGULATOR"/>
    <property type="match status" value="1"/>
</dbReference>
<evidence type="ECO:0000256" key="3">
    <source>
        <dbReference type="ARBA" id="ARBA00023163"/>
    </source>
</evidence>